<dbReference type="GeneID" id="100575712"/>
<evidence type="ECO:0000313" key="1">
    <source>
        <dbReference type="EnsemblMetazoa" id="XP_029348507.1"/>
    </source>
</evidence>
<proteinExistence type="predicted"/>
<reference evidence="2" key="1">
    <citation type="submission" date="2010-06" db="EMBL/GenBank/DDBJ databases">
        <authorList>
            <person name="Jiang H."/>
            <person name="Abraham K."/>
            <person name="Ali S."/>
            <person name="Alsbrooks S.L."/>
            <person name="Anim B.N."/>
            <person name="Anosike U.S."/>
            <person name="Attaway T."/>
            <person name="Bandaranaike D.P."/>
            <person name="Battles P.K."/>
            <person name="Bell S.N."/>
            <person name="Bell A.V."/>
            <person name="Beltran B."/>
            <person name="Bickham C."/>
            <person name="Bustamante Y."/>
            <person name="Caleb T."/>
            <person name="Canada A."/>
            <person name="Cardenas V."/>
            <person name="Carter K."/>
            <person name="Chacko J."/>
            <person name="Chandrabose M.N."/>
            <person name="Chavez D."/>
            <person name="Chavez A."/>
            <person name="Chen L."/>
            <person name="Chu H.-S."/>
            <person name="Claassen K.J."/>
            <person name="Cockrell R."/>
            <person name="Collins M."/>
            <person name="Cooper J.A."/>
            <person name="Cree A."/>
            <person name="Curry S.M."/>
            <person name="Da Y."/>
            <person name="Dao M.D."/>
            <person name="Das B."/>
            <person name="Davila M.-L."/>
            <person name="Davy-Carroll L."/>
            <person name="Denson S."/>
            <person name="Dinh H."/>
            <person name="Ebong V.E."/>
            <person name="Edwards J.R."/>
            <person name="Egan A."/>
            <person name="El-Daye J."/>
            <person name="Escobedo L."/>
            <person name="Fernandez S."/>
            <person name="Fernando P.R."/>
            <person name="Flagg N."/>
            <person name="Forbes L.D."/>
            <person name="Fowler R.G."/>
            <person name="Fu Q."/>
            <person name="Gabisi R.A."/>
            <person name="Ganer J."/>
            <person name="Garbino Pronczuk A."/>
            <person name="Garcia R.M."/>
            <person name="Garner T."/>
            <person name="Garrett T.E."/>
            <person name="Gonzalez D.A."/>
            <person name="Hamid H."/>
            <person name="Hawkins E.S."/>
            <person name="Hirani K."/>
            <person name="Hogues M.E."/>
            <person name="Hollins B."/>
            <person name="Hsiao C.-H."/>
            <person name="Jabil R."/>
            <person name="James M.L."/>
            <person name="Jhangiani S.N."/>
            <person name="Johnson B."/>
            <person name="Johnson Q."/>
            <person name="Joshi V."/>
            <person name="Kalu J.B."/>
            <person name="Kam C."/>
            <person name="Kashfia A."/>
            <person name="Keebler J."/>
            <person name="Kisamo H."/>
            <person name="Kovar C.L."/>
            <person name="Lago L.A."/>
            <person name="Lai C.-Y."/>
            <person name="Laidlaw J."/>
            <person name="Lara F."/>
            <person name="Le T.-K."/>
            <person name="Lee S.L."/>
            <person name="Legall F.H."/>
            <person name="Lemon S.J."/>
            <person name="Lewis L.R."/>
            <person name="Li B."/>
            <person name="Liu Y."/>
            <person name="Liu Y.-S."/>
            <person name="Lopez J."/>
            <person name="Lozado R.J."/>
            <person name="Lu J."/>
            <person name="Madu R.C."/>
            <person name="Maheshwari M."/>
            <person name="Maheshwari R."/>
            <person name="Malloy K."/>
            <person name="Martinez E."/>
            <person name="Mathew T."/>
            <person name="Mercado I.C."/>
            <person name="Mercado C."/>
            <person name="Meyer B."/>
            <person name="Montgomery K."/>
            <person name="Morgan M.B."/>
            <person name="Munidasa M."/>
            <person name="Nazareth L.V."/>
            <person name="Nelson J."/>
            <person name="Ng B.M."/>
            <person name="Nguyen N.B."/>
            <person name="Nguyen P.Q."/>
            <person name="Nguyen T."/>
            <person name="Obregon M."/>
            <person name="Okwuonu G.O."/>
            <person name="Onwere C.G."/>
            <person name="Orozco G."/>
            <person name="Parra A."/>
            <person name="Patel S."/>
            <person name="Patil S."/>
            <person name="Perez A."/>
            <person name="Perez Y."/>
            <person name="Pham C."/>
            <person name="Primus E.L."/>
            <person name="Pu L.-L."/>
            <person name="Puazo M."/>
            <person name="Qin X."/>
            <person name="Quiroz J.B."/>
            <person name="Reese J."/>
            <person name="Richards S."/>
            <person name="Rives C.M."/>
            <person name="Robberts R."/>
            <person name="Ruiz S.J."/>
            <person name="Ruiz M.J."/>
            <person name="Santibanez J."/>
            <person name="Schneider B.W."/>
            <person name="Sisson I."/>
            <person name="Smith M."/>
            <person name="Sodergren E."/>
            <person name="Song X.-Z."/>
            <person name="Song B.B."/>
            <person name="Summersgill H."/>
            <person name="Thelus R."/>
            <person name="Thornton R.D."/>
            <person name="Trejos Z.Y."/>
            <person name="Usmani K."/>
            <person name="Vattathil S."/>
            <person name="Villasana D."/>
            <person name="Walker D.L."/>
            <person name="Wang S."/>
            <person name="Wang K."/>
            <person name="White C.S."/>
            <person name="Williams A.C."/>
            <person name="Williamson J."/>
            <person name="Wilson K."/>
            <person name="Woghiren I.O."/>
            <person name="Woodworth J.R."/>
            <person name="Worley K.C."/>
            <person name="Wright R.A."/>
            <person name="Wu W."/>
            <person name="Young L."/>
            <person name="Zhang L."/>
            <person name="Zhang J."/>
            <person name="Zhu Y."/>
            <person name="Muzny D.M."/>
            <person name="Weinstock G."/>
            <person name="Gibbs R.A."/>
        </authorList>
    </citation>
    <scope>NUCLEOTIDE SEQUENCE [LARGE SCALE GENOMIC DNA]</scope>
    <source>
        <strain evidence="2">LSR1</strain>
    </source>
</reference>
<dbReference type="KEGG" id="api:100575712"/>
<dbReference type="RefSeq" id="XP_029348507.1">
    <property type="nucleotide sequence ID" value="XM_029492647.1"/>
</dbReference>
<reference evidence="1" key="2">
    <citation type="submission" date="2022-06" db="UniProtKB">
        <authorList>
            <consortium name="EnsemblMetazoa"/>
        </authorList>
    </citation>
    <scope>IDENTIFICATION</scope>
</reference>
<accession>A0A8R2JX69</accession>
<evidence type="ECO:0000313" key="2">
    <source>
        <dbReference type="Proteomes" id="UP000007819"/>
    </source>
</evidence>
<organism evidence="1 2">
    <name type="scientific">Acyrthosiphon pisum</name>
    <name type="common">Pea aphid</name>
    <dbReference type="NCBI Taxonomy" id="7029"/>
    <lineage>
        <taxon>Eukaryota</taxon>
        <taxon>Metazoa</taxon>
        <taxon>Ecdysozoa</taxon>
        <taxon>Arthropoda</taxon>
        <taxon>Hexapoda</taxon>
        <taxon>Insecta</taxon>
        <taxon>Pterygota</taxon>
        <taxon>Neoptera</taxon>
        <taxon>Paraneoptera</taxon>
        <taxon>Hemiptera</taxon>
        <taxon>Sternorrhyncha</taxon>
        <taxon>Aphidomorpha</taxon>
        <taxon>Aphidoidea</taxon>
        <taxon>Aphididae</taxon>
        <taxon>Macrosiphini</taxon>
        <taxon>Acyrthosiphon</taxon>
    </lineage>
</organism>
<dbReference type="AlphaFoldDB" id="A0A8R2JX69"/>
<dbReference type="Proteomes" id="UP000007819">
    <property type="component" value="Unassembled WGS sequence"/>
</dbReference>
<name>A0A8R2JX69_ACYPI</name>
<protein>
    <submittedName>
        <fullName evidence="1">Uncharacterized protein</fullName>
    </submittedName>
</protein>
<dbReference type="OrthoDB" id="6081971at2759"/>
<sequence>MEFLKPYLQLASTLSNIPGQEESVSNVLTPQPGPEFSQEIEDENIGREKSVVAQVRNTSKRKRCTIEENVDTDMGIQKVINYFREKNENKRSMTAVEHTFMGWAKTVSTLSSKRQVLLKMKIGQLIADAEFEELDELEKINTTITYKESTRTNVSNRSNYMTQNEAINTGPGYNTSYCEQLYPSCSNSNGLETHDRSPSPKSQLSHCEEEVYQEEPVDFTKELPFNEY</sequence>
<keyword evidence="2" id="KW-1185">Reference proteome</keyword>
<dbReference type="EnsemblMetazoa" id="XM_029492647.1">
    <property type="protein sequence ID" value="XP_029348507.1"/>
    <property type="gene ID" value="LOC100575712"/>
</dbReference>